<feature type="domain" description="RDRP core" evidence="3">
    <location>
        <begin position="113"/>
        <end position="746"/>
    </location>
</feature>
<keyword evidence="5" id="KW-1185">Reference proteome</keyword>
<organism evidence="4 5">
    <name type="scientific">Pisolithus microcarpus 441</name>
    <dbReference type="NCBI Taxonomy" id="765257"/>
    <lineage>
        <taxon>Eukaryota</taxon>
        <taxon>Fungi</taxon>
        <taxon>Dikarya</taxon>
        <taxon>Basidiomycota</taxon>
        <taxon>Agaricomycotina</taxon>
        <taxon>Agaricomycetes</taxon>
        <taxon>Agaricomycetidae</taxon>
        <taxon>Boletales</taxon>
        <taxon>Sclerodermatineae</taxon>
        <taxon>Pisolithaceae</taxon>
        <taxon>Pisolithus</taxon>
    </lineage>
</organism>
<gene>
    <name evidence="4" type="ORF">PISMIDRAFT_646541</name>
</gene>
<keyword evidence="1" id="KW-0696">RNA-directed RNA polymerase</keyword>
<name>A0A0C9Y7R0_9AGAM</name>
<dbReference type="EC" id="2.7.7.48" evidence="1"/>
<dbReference type="HOGENOM" id="CLU_003387_1_0_1"/>
<evidence type="ECO:0000259" key="3">
    <source>
        <dbReference type="Pfam" id="PF05183"/>
    </source>
</evidence>
<keyword evidence="1" id="KW-0694">RNA-binding</keyword>
<dbReference type="InterPro" id="IPR007855">
    <property type="entry name" value="RDRP"/>
</dbReference>
<keyword evidence="1" id="KW-0548">Nucleotidyltransferase</keyword>
<proteinExistence type="inferred from homology"/>
<reference evidence="5" key="2">
    <citation type="submission" date="2015-01" db="EMBL/GenBank/DDBJ databases">
        <title>Evolutionary Origins and Diversification of the Mycorrhizal Mutualists.</title>
        <authorList>
            <consortium name="DOE Joint Genome Institute"/>
            <consortium name="Mycorrhizal Genomics Consortium"/>
            <person name="Kohler A."/>
            <person name="Kuo A."/>
            <person name="Nagy L.G."/>
            <person name="Floudas D."/>
            <person name="Copeland A."/>
            <person name="Barry K.W."/>
            <person name="Cichocki N."/>
            <person name="Veneault-Fourrey C."/>
            <person name="LaButti K."/>
            <person name="Lindquist E.A."/>
            <person name="Lipzen A."/>
            <person name="Lundell T."/>
            <person name="Morin E."/>
            <person name="Murat C."/>
            <person name="Riley R."/>
            <person name="Ohm R."/>
            <person name="Sun H."/>
            <person name="Tunlid A."/>
            <person name="Henrissat B."/>
            <person name="Grigoriev I.V."/>
            <person name="Hibbett D.S."/>
            <person name="Martin F."/>
        </authorList>
    </citation>
    <scope>NUCLEOTIDE SEQUENCE [LARGE SCALE GENOMIC DNA]</scope>
    <source>
        <strain evidence="5">441</strain>
    </source>
</reference>
<dbReference type="GO" id="GO:0003968">
    <property type="term" value="F:RNA-directed RNA polymerase activity"/>
    <property type="evidence" value="ECO:0007669"/>
    <property type="project" value="UniProtKB-KW"/>
</dbReference>
<keyword evidence="1" id="KW-0808">Transferase</keyword>
<dbReference type="STRING" id="765257.A0A0C9Y7R0"/>
<comment type="similarity">
    <text evidence="1">Belongs to the RdRP family.</text>
</comment>
<dbReference type="GO" id="GO:0003723">
    <property type="term" value="F:RNA binding"/>
    <property type="evidence" value="ECO:0007669"/>
    <property type="project" value="UniProtKB-KW"/>
</dbReference>
<feature type="compositionally biased region" description="Acidic residues" evidence="2">
    <location>
        <begin position="429"/>
        <end position="441"/>
    </location>
</feature>
<dbReference type="AlphaFoldDB" id="A0A0C9Y7R0"/>
<accession>A0A0C9Y7R0</accession>
<evidence type="ECO:0000313" key="5">
    <source>
        <dbReference type="Proteomes" id="UP000054018"/>
    </source>
</evidence>
<evidence type="ECO:0000256" key="2">
    <source>
        <dbReference type="SAM" id="MobiDB-lite"/>
    </source>
</evidence>
<dbReference type="InterPro" id="IPR057596">
    <property type="entry name" value="RDRP_core"/>
</dbReference>
<dbReference type="EMBL" id="KN834032">
    <property type="protein sequence ID" value="KIK12946.1"/>
    <property type="molecule type" value="Genomic_DNA"/>
</dbReference>
<sequence length="936" mass="105005">MLQTLQHFCCSLYEDVAIPELDKLRGPNQFAAPLVDNLYGGHSSEKDEVSGAFFDREKAVTSPWKELDHEYEHVNLLERFHRHLDGWYGGRVHFTALLKMHCNASPASELSNYKIILNRPELGLSTHLSCQFGSYAIIRVHVSHKAMNKVACSTLITFFSQCFLLCGIIYCAFYAKDSSVFLGATNELYETLPCLPQHAYPPPQTFMDFLNWHNPIQLNSLQSMAKWASHFALGLSNSVPGIDLCSNDISGIDDIAVAGDSIMTDGCGFINLAAMKKMCAIFHWDTYSTAIQCRIAGLLIMHPDSFTSDSDAPQVWLWPSQIKIKYPINFPMPRAWVTIDVLRSSHLHCPSSLSAEIIVNLADNGVPYKAFLGVIRENLDEVVDKLLVWDGPAAMFELWYHVAKAGGVVAARKAWEAAGEARMRGLSEKDEEEEDEDDLESFGDSPQSAAWWADELSGCPSSICETILVMLDAGFTPQGCPFLADKIRNFARSSVKAYLKHPQLEVSMSCTAWMVPDAKGVLAPDEIQILTRDAKFPQPDGTVSHFIVGDVLIAQYPCKLPTDVQKVKAVVKPELSNYFDVIVCPVQGSRRFADILAGGDYDGDKAIAIWEPTIVTSFRNAPFCHSLPPEDLLNNFNRDSCAVSDLVKEHGLHPSMVEASIQFFLLGGLQSNTQVGKYSNFHDVAVYTLGYSHMETIHLAYMFCHILDSAKSGLTVRPEVLQRDVHKFQKRAPSWKETEEEATYEKNELNVNRPHTLPEFIMDVITRKAKRYGNIKLSRVQSAIPEATFRDTALLKPWDKAKERVARMQLSDQDHSAQMDLELRHVQAHVEAVFLEYKAKVKSSFTTLKIERRQDILRSLTRQFARNPTPECLCFSEDDLAHLKASYAYKIDPEGGFAFCVAMTDVGYIKARSQGPSKAVSHAFYDKFTIRKSLFN</sequence>
<dbReference type="PANTHER" id="PTHR23079:SF14">
    <property type="entry name" value="RNA-DEPENDENT RNA POLYMERASE"/>
    <property type="match status" value="1"/>
</dbReference>
<dbReference type="PANTHER" id="PTHR23079">
    <property type="entry name" value="RNA-DEPENDENT RNA POLYMERASE"/>
    <property type="match status" value="1"/>
</dbReference>
<dbReference type="OrthoDB" id="10055769at2759"/>
<dbReference type="Proteomes" id="UP000054018">
    <property type="component" value="Unassembled WGS sequence"/>
</dbReference>
<dbReference type="Pfam" id="PF05183">
    <property type="entry name" value="RdRP"/>
    <property type="match status" value="1"/>
</dbReference>
<evidence type="ECO:0000313" key="4">
    <source>
        <dbReference type="EMBL" id="KIK12946.1"/>
    </source>
</evidence>
<feature type="region of interest" description="Disordered" evidence="2">
    <location>
        <begin position="422"/>
        <end position="445"/>
    </location>
</feature>
<dbReference type="GO" id="GO:0031380">
    <property type="term" value="C:nuclear RNA-directed RNA polymerase complex"/>
    <property type="evidence" value="ECO:0007669"/>
    <property type="project" value="TreeGrafter"/>
</dbReference>
<reference evidence="4 5" key="1">
    <citation type="submission" date="2014-04" db="EMBL/GenBank/DDBJ databases">
        <authorList>
            <consortium name="DOE Joint Genome Institute"/>
            <person name="Kuo A."/>
            <person name="Kohler A."/>
            <person name="Costa M.D."/>
            <person name="Nagy L.G."/>
            <person name="Floudas D."/>
            <person name="Copeland A."/>
            <person name="Barry K.W."/>
            <person name="Cichocki N."/>
            <person name="Veneault-Fourrey C."/>
            <person name="LaButti K."/>
            <person name="Lindquist E.A."/>
            <person name="Lipzen A."/>
            <person name="Lundell T."/>
            <person name="Morin E."/>
            <person name="Murat C."/>
            <person name="Sun H."/>
            <person name="Tunlid A."/>
            <person name="Henrissat B."/>
            <person name="Grigoriev I.V."/>
            <person name="Hibbett D.S."/>
            <person name="Martin F."/>
            <person name="Nordberg H.P."/>
            <person name="Cantor M.N."/>
            <person name="Hua S.X."/>
        </authorList>
    </citation>
    <scope>NUCLEOTIDE SEQUENCE [LARGE SCALE GENOMIC DNA]</scope>
    <source>
        <strain evidence="4 5">441</strain>
    </source>
</reference>
<evidence type="ECO:0000256" key="1">
    <source>
        <dbReference type="RuleBase" id="RU363098"/>
    </source>
</evidence>
<dbReference type="GO" id="GO:0030422">
    <property type="term" value="P:siRNA processing"/>
    <property type="evidence" value="ECO:0007669"/>
    <property type="project" value="TreeGrafter"/>
</dbReference>
<protein>
    <recommendedName>
        <fullName evidence="1">RNA-dependent RNA polymerase</fullName>
        <ecNumber evidence="1">2.7.7.48</ecNumber>
    </recommendedName>
</protein>
<comment type="catalytic activity">
    <reaction evidence="1">
        <text>RNA(n) + a ribonucleoside 5'-triphosphate = RNA(n+1) + diphosphate</text>
        <dbReference type="Rhea" id="RHEA:21248"/>
        <dbReference type="Rhea" id="RHEA-COMP:14527"/>
        <dbReference type="Rhea" id="RHEA-COMP:17342"/>
        <dbReference type="ChEBI" id="CHEBI:33019"/>
        <dbReference type="ChEBI" id="CHEBI:61557"/>
        <dbReference type="ChEBI" id="CHEBI:140395"/>
        <dbReference type="EC" id="2.7.7.48"/>
    </reaction>
</comment>